<reference evidence="1" key="1">
    <citation type="submission" date="2021-05" db="EMBL/GenBank/DDBJ databases">
        <authorList>
            <person name="Alioto T."/>
            <person name="Alioto T."/>
            <person name="Gomez Garrido J."/>
        </authorList>
    </citation>
    <scope>NUCLEOTIDE SEQUENCE</scope>
</reference>
<evidence type="ECO:0000313" key="1">
    <source>
        <dbReference type="EMBL" id="CAG6475479.1"/>
    </source>
</evidence>
<accession>A0A8D8BGJ8</accession>
<dbReference type="AlphaFoldDB" id="A0A8D8BGJ8"/>
<proteinExistence type="predicted"/>
<dbReference type="EMBL" id="HBUE01076711">
    <property type="protein sequence ID" value="CAG6475479.1"/>
    <property type="molecule type" value="Transcribed_RNA"/>
</dbReference>
<organism evidence="1">
    <name type="scientific">Culex pipiens</name>
    <name type="common">House mosquito</name>
    <dbReference type="NCBI Taxonomy" id="7175"/>
    <lineage>
        <taxon>Eukaryota</taxon>
        <taxon>Metazoa</taxon>
        <taxon>Ecdysozoa</taxon>
        <taxon>Arthropoda</taxon>
        <taxon>Hexapoda</taxon>
        <taxon>Insecta</taxon>
        <taxon>Pterygota</taxon>
        <taxon>Neoptera</taxon>
        <taxon>Endopterygota</taxon>
        <taxon>Diptera</taxon>
        <taxon>Nematocera</taxon>
        <taxon>Culicoidea</taxon>
        <taxon>Culicidae</taxon>
        <taxon>Culicinae</taxon>
        <taxon>Culicini</taxon>
        <taxon>Culex</taxon>
        <taxon>Culex</taxon>
    </lineage>
</organism>
<name>A0A8D8BGJ8_CULPI</name>
<dbReference type="EMBL" id="HBUE01076713">
    <property type="protein sequence ID" value="CAG6475485.1"/>
    <property type="molecule type" value="Transcribed_RNA"/>
</dbReference>
<protein>
    <submittedName>
        <fullName evidence="1">(northern house mosquito) hypothetical protein</fullName>
    </submittedName>
</protein>
<sequence>MLRISFVLLGEVHPPERSVIRKHRFRRVPKVPQDSSKQHRCQQPRFGHRDRLVPFVLVLEQTIPGRPPRNPHFGQYGHFDATAACPGTSVQRAWIIEINPYFAEPS</sequence>